<dbReference type="GO" id="GO:0005778">
    <property type="term" value="C:peroxisomal membrane"/>
    <property type="evidence" value="ECO:0007669"/>
    <property type="project" value="UniProtKB-SubCell"/>
</dbReference>
<dbReference type="PANTHER" id="PTHR48178:SF1">
    <property type="entry name" value="PEROXISOME BIOGENESIS FACTOR 2"/>
    <property type="match status" value="1"/>
</dbReference>
<evidence type="ECO:0000256" key="14">
    <source>
        <dbReference type="ARBA" id="ARBA00023140"/>
    </source>
</evidence>
<evidence type="ECO:0000256" key="15">
    <source>
        <dbReference type="ARBA" id="ARBA00032511"/>
    </source>
</evidence>
<evidence type="ECO:0000313" key="20">
    <source>
        <dbReference type="Proteomes" id="UP000006790"/>
    </source>
</evidence>
<comment type="catalytic activity">
    <reaction evidence="16">
        <text>[E2 ubiquitin-conjugating enzyme]-S-ubiquitinyl-L-cysteine + [acceptor protein]-L-cysteine = [E2 ubiquitin-conjugating enzyme]-L-cysteine + [acceptor protein]-S-ubiquitinyl-L-cysteine.</text>
        <dbReference type="EC" id="2.3.2.36"/>
    </reaction>
</comment>
<reference evidence="19 20" key="1">
    <citation type="journal article" date="2011" name="G3 (Bethesda)">
        <title>Genome evolution in the Eremothecium clade of the Saccharomyces complex revealed by comparative genomics.</title>
        <authorList>
            <person name="Wendland J."/>
            <person name="Walther A."/>
        </authorList>
    </citation>
    <scope>NUCLEOTIDE SEQUENCE [LARGE SCALE GENOMIC DNA]</scope>
    <source>
        <strain evidence="20">CBS 270.75 / DBVPG 7215 / KCTC 17166 / NRRL Y-17582</strain>
    </source>
</reference>
<keyword evidence="6" id="KW-0812">Transmembrane</keyword>
<dbReference type="EMBL" id="CP002501">
    <property type="protein sequence ID" value="AET39913.1"/>
    <property type="molecule type" value="Genomic_DNA"/>
</dbReference>
<evidence type="ECO:0000256" key="8">
    <source>
        <dbReference type="ARBA" id="ARBA00022771"/>
    </source>
</evidence>
<comment type="subcellular location">
    <subcellularLocation>
        <location evidence="1">Peroxisome membrane</location>
        <topology evidence="1">Multi-pass membrane protein</topology>
    </subcellularLocation>
</comment>
<dbReference type="InParanoid" id="I6NCX1"/>
<evidence type="ECO:0000256" key="9">
    <source>
        <dbReference type="ARBA" id="ARBA00022786"/>
    </source>
</evidence>
<evidence type="ECO:0000256" key="7">
    <source>
        <dbReference type="ARBA" id="ARBA00022723"/>
    </source>
</evidence>
<dbReference type="GO" id="GO:0000151">
    <property type="term" value="C:ubiquitin ligase complex"/>
    <property type="evidence" value="ECO:0007669"/>
    <property type="project" value="EnsemblFungi"/>
</dbReference>
<proteinExistence type="inferred from homology"/>
<dbReference type="Pfam" id="PF04757">
    <property type="entry name" value="Pex2_Pex12"/>
    <property type="match status" value="1"/>
</dbReference>
<dbReference type="EC" id="2.3.2.36" evidence="17"/>
<feature type="domain" description="Pex N-terminal" evidence="18">
    <location>
        <begin position="13"/>
        <end position="184"/>
    </location>
</feature>
<evidence type="ECO:0000256" key="17">
    <source>
        <dbReference type="ARBA" id="ARBA00034523"/>
    </source>
</evidence>
<dbReference type="OrthoDB" id="1701437at2759"/>
<protein>
    <recommendedName>
        <fullName evidence="17">RING-type E3 ubiquitin transferase (cysteine targeting)</fullName>
        <ecNumber evidence="17">2.3.2.36</ecNumber>
    </recommendedName>
    <alternativeName>
        <fullName evidence="15">Peroxin-2</fullName>
    </alternativeName>
</protein>
<keyword evidence="5" id="KW-0808">Transferase</keyword>
<sequence>MSRVAQLDSLALDSELHQSIWAEFQSEFKPIKYVDEWQLLLHTLVYHVSTHASASGVSTYGSQLSGVTYRTRKSTLFLVTILIRYLHKKLSAYLLSEDTSMKWYKVFAKWYHCYDLVNFLSFLSKPMFLSPMHRLLNIKCFRALDDPNFYTSTVYSGLEFQNRQLMWNAILELLNGNFLNLSYFSKSKLIKNETPTQPNQCARCKELPSNPYVTSCCNAAYCYVCVLVNLDIKFCSNCGMKAAMTATPLYKPLTGSAKIAESL</sequence>
<dbReference type="HOGENOM" id="CLU_1081737_0_0_1"/>
<dbReference type="GO" id="GO:0000209">
    <property type="term" value="P:protein polyubiquitination"/>
    <property type="evidence" value="ECO:0007669"/>
    <property type="project" value="EnsemblFungi"/>
</dbReference>
<evidence type="ECO:0000256" key="11">
    <source>
        <dbReference type="ARBA" id="ARBA00022927"/>
    </source>
</evidence>
<evidence type="ECO:0000256" key="12">
    <source>
        <dbReference type="ARBA" id="ARBA00022989"/>
    </source>
</evidence>
<dbReference type="InterPro" id="IPR025654">
    <property type="entry name" value="PEX2/10"/>
</dbReference>
<dbReference type="Proteomes" id="UP000006790">
    <property type="component" value="Chromosome 5"/>
</dbReference>
<evidence type="ECO:0000313" key="19">
    <source>
        <dbReference type="EMBL" id="AET39913.1"/>
    </source>
</evidence>
<evidence type="ECO:0000259" key="18">
    <source>
        <dbReference type="Pfam" id="PF04757"/>
    </source>
</evidence>
<dbReference type="GO" id="GO:0006513">
    <property type="term" value="P:protein monoubiquitination"/>
    <property type="evidence" value="ECO:0007669"/>
    <property type="project" value="EnsemblFungi"/>
</dbReference>
<dbReference type="STRING" id="931890.I6NCX1"/>
<evidence type="ECO:0000256" key="13">
    <source>
        <dbReference type="ARBA" id="ARBA00023136"/>
    </source>
</evidence>
<keyword evidence="20" id="KW-1185">Reference proteome</keyword>
<keyword evidence="8" id="KW-0863">Zinc-finger</keyword>
<keyword evidence="7" id="KW-0479">Metal-binding</keyword>
<evidence type="ECO:0000256" key="6">
    <source>
        <dbReference type="ARBA" id="ARBA00022692"/>
    </source>
</evidence>
<keyword evidence="12" id="KW-1133">Transmembrane helix</keyword>
<gene>
    <name evidence="19" type="ordered locus">Ecym_5136</name>
</gene>
<keyword evidence="11" id="KW-0653">Protein transport</keyword>
<dbReference type="GO" id="GO:0061630">
    <property type="term" value="F:ubiquitin protein ligase activity"/>
    <property type="evidence" value="ECO:0007669"/>
    <property type="project" value="UniProtKB-EC"/>
</dbReference>
<name>I6NCX1_ERECY</name>
<evidence type="ECO:0000256" key="2">
    <source>
        <dbReference type="ARBA" id="ARBA00004906"/>
    </source>
</evidence>
<dbReference type="GO" id="GO:0016562">
    <property type="term" value="P:protein import into peroxisome matrix, receptor recycling"/>
    <property type="evidence" value="ECO:0007669"/>
    <property type="project" value="EnsemblFungi"/>
</dbReference>
<comment type="similarity">
    <text evidence="3">Belongs to the pex2/pex10/pex12 family.</text>
</comment>
<evidence type="ECO:0000256" key="5">
    <source>
        <dbReference type="ARBA" id="ARBA00022679"/>
    </source>
</evidence>
<dbReference type="OMA" id="YCYVCVL"/>
<dbReference type="PANTHER" id="PTHR48178">
    <property type="entry name" value="PEROXISOME BIOGENESIS FACTOR 2"/>
    <property type="match status" value="1"/>
</dbReference>
<accession>I6NCX1</accession>
<dbReference type="InterPro" id="IPR006845">
    <property type="entry name" value="Pex_N"/>
</dbReference>
<evidence type="ECO:0000256" key="10">
    <source>
        <dbReference type="ARBA" id="ARBA00022833"/>
    </source>
</evidence>
<evidence type="ECO:0000256" key="4">
    <source>
        <dbReference type="ARBA" id="ARBA00022448"/>
    </source>
</evidence>
<dbReference type="GO" id="GO:0008270">
    <property type="term" value="F:zinc ion binding"/>
    <property type="evidence" value="ECO:0007669"/>
    <property type="project" value="UniProtKB-KW"/>
</dbReference>
<dbReference type="eggNOG" id="KOG2879">
    <property type="taxonomic scope" value="Eukaryota"/>
</dbReference>
<comment type="pathway">
    <text evidence="2">Protein modification; protein ubiquitination.</text>
</comment>
<dbReference type="AlphaFoldDB" id="I6NCX1"/>
<keyword evidence="10" id="KW-0862">Zinc</keyword>
<dbReference type="FunCoup" id="I6NCX1">
    <property type="interactions" value="119"/>
</dbReference>
<dbReference type="RefSeq" id="XP_003646730.1">
    <property type="nucleotide sequence ID" value="XM_003646682.1"/>
</dbReference>
<keyword evidence="13" id="KW-0472">Membrane</keyword>
<dbReference type="GO" id="GO:0044721">
    <property type="term" value="P:protein import into peroxisome matrix, substrate release"/>
    <property type="evidence" value="ECO:0007669"/>
    <property type="project" value="EnsemblFungi"/>
</dbReference>
<dbReference type="GO" id="GO:1990429">
    <property type="term" value="C:peroxisomal importomer complex"/>
    <property type="evidence" value="ECO:0007669"/>
    <property type="project" value="EnsemblFungi"/>
</dbReference>
<dbReference type="GeneID" id="11470338"/>
<dbReference type="GO" id="GO:0008320">
    <property type="term" value="F:protein transmembrane transporter activity"/>
    <property type="evidence" value="ECO:0007669"/>
    <property type="project" value="EnsemblFungi"/>
</dbReference>
<dbReference type="KEGG" id="erc:Ecym_5136"/>
<evidence type="ECO:0000256" key="3">
    <source>
        <dbReference type="ARBA" id="ARBA00008704"/>
    </source>
</evidence>
<evidence type="ECO:0000256" key="16">
    <source>
        <dbReference type="ARBA" id="ARBA00034438"/>
    </source>
</evidence>
<keyword evidence="14" id="KW-0576">Peroxisome</keyword>
<organism evidence="19 20">
    <name type="scientific">Eremothecium cymbalariae (strain CBS 270.75 / DBVPG 7215 / KCTC 17166 / NRRL Y-17582)</name>
    <name type="common">Yeast</name>
    <dbReference type="NCBI Taxonomy" id="931890"/>
    <lineage>
        <taxon>Eukaryota</taxon>
        <taxon>Fungi</taxon>
        <taxon>Dikarya</taxon>
        <taxon>Ascomycota</taxon>
        <taxon>Saccharomycotina</taxon>
        <taxon>Saccharomycetes</taxon>
        <taxon>Saccharomycetales</taxon>
        <taxon>Saccharomycetaceae</taxon>
        <taxon>Eremothecium</taxon>
    </lineage>
</organism>
<evidence type="ECO:0000256" key="1">
    <source>
        <dbReference type="ARBA" id="ARBA00004585"/>
    </source>
</evidence>
<keyword evidence="4" id="KW-0813">Transport</keyword>
<keyword evidence="9" id="KW-0833">Ubl conjugation pathway</keyword>